<keyword evidence="1" id="KW-0863">Zinc-finger</keyword>
<evidence type="ECO:0000259" key="3">
    <source>
        <dbReference type="PROSITE" id="PS50966"/>
    </source>
</evidence>
<dbReference type="PROSITE" id="PS50966">
    <property type="entry name" value="ZF_SWIM"/>
    <property type="match status" value="1"/>
</dbReference>
<reference evidence="4 5" key="1">
    <citation type="journal article" date="2017" name="Genome Biol. Evol.">
        <title>Phytophthora megakarya and P. palmivora, closely related causal agents of cacao black pod rot, underwent increases in genome sizes and gene numbers by different mechanisms.</title>
        <authorList>
            <person name="Ali S.S."/>
            <person name="Shao J."/>
            <person name="Lary D.J."/>
            <person name="Kronmiller B."/>
            <person name="Shen D."/>
            <person name="Strem M.D."/>
            <person name="Amoako-Attah I."/>
            <person name="Akrofi A.Y."/>
            <person name="Begoude B.A."/>
            <person name="Ten Hoopen G.M."/>
            <person name="Coulibaly K."/>
            <person name="Kebe B.I."/>
            <person name="Melnick R.L."/>
            <person name="Guiltinan M.J."/>
            <person name="Tyler B.M."/>
            <person name="Meinhardt L.W."/>
            <person name="Bailey B.A."/>
        </authorList>
    </citation>
    <scope>NUCLEOTIDE SEQUENCE [LARGE SCALE GENOMIC DNA]</scope>
    <source>
        <strain evidence="5">sbr112.9</strain>
    </source>
</reference>
<keyword evidence="1" id="KW-0862">Zinc</keyword>
<feature type="domain" description="SWIM-type" evidence="3">
    <location>
        <begin position="428"/>
        <end position="459"/>
    </location>
</feature>
<evidence type="ECO:0000313" key="4">
    <source>
        <dbReference type="EMBL" id="POM77902.1"/>
    </source>
</evidence>
<proteinExistence type="predicted"/>
<feature type="non-terminal residue" evidence="4">
    <location>
        <position position="1"/>
    </location>
</feature>
<dbReference type="InterPro" id="IPR018289">
    <property type="entry name" value="MULE_transposase_dom"/>
</dbReference>
<dbReference type="GO" id="GO:0008270">
    <property type="term" value="F:zinc ion binding"/>
    <property type="evidence" value="ECO:0007669"/>
    <property type="project" value="UniProtKB-KW"/>
</dbReference>
<feature type="region of interest" description="Disordered" evidence="2">
    <location>
        <begin position="467"/>
        <end position="494"/>
    </location>
</feature>
<gene>
    <name evidence="4" type="ORF">PHPALM_4644</name>
</gene>
<accession>A0A2P4YJB2</accession>
<sequence length="494" mass="57221">CKWFMKVLFCQESKRSDIFQSGYHLSKVSSPKLSQVQTRVRNYRKNILHDNDFVDEMEKLILQHPYSTSIVNNEAFSFCYCVDMYGNPKLDKGPEDEPLVVGFATKSTIRRLKFAAQYMIHLDATFKLNSKGFPVIAIGVSDMWRQFHLVSMFLVSDTKQPQWEVAIQSTLDMYMRITGEITCISYVMTDANAAQRNAFDAVAFQYLNVEQGPKFITCFFHVMKNVKKHTSQLSQSKQQSVYRHVYSFHYARDHVEMKSRIQIAVKDWKGDPELHDFCSYFIQQWITSPYRHWQCIETPMGMAKTNNPIENFNRQFKQQQTQRRLLRLNVLFTKLLECCTLKSVLETPFQTETRTSPGILRGYRKLHAEKALSIEQIPDSAIAVSNGKLYQVFQHYKPVTLVRKPSAAKTEAATERVFEAESQPARGWLIHPEFHLCSCRTWFKLGCCVHLTAVQLKLGMNLHGTSGKRPVFEDKRRKKKRGRPAQAGPALSLH</sequence>
<comment type="caution">
    <text evidence="4">The sequence shown here is derived from an EMBL/GenBank/DDBJ whole genome shotgun (WGS) entry which is preliminary data.</text>
</comment>
<dbReference type="PANTHER" id="PTHR33977:SF1">
    <property type="entry name" value="ZINC ION BINDING PROTEIN"/>
    <property type="match status" value="1"/>
</dbReference>
<evidence type="ECO:0000256" key="1">
    <source>
        <dbReference type="PROSITE-ProRule" id="PRU00325"/>
    </source>
</evidence>
<keyword evidence="5" id="KW-1185">Reference proteome</keyword>
<name>A0A2P4YJB2_9STRA</name>
<evidence type="ECO:0000256" key="2">
    <source>
        <dbReference type="SAM" id="MobiDB-lite"/>
    </source>
</evidence>
<dbReference type="EMBL" id="NCKW01002264">
    <property type="protein sequence ID" value="POM77902.1"/>
    <property type="molecule type" value="Genomic_DNA"/>
</dbReference>
<dbReference type="Proteomes" id="UP000237271">
    <property type="component" value="Unassembled WGS sequence"/>
</dbReference>
<dbReference type="AlphaFoldDB" id="A0A2P4YJB2"/>
<dbReference type="InterPro" id="IPR007527">
    <property type="entry name" value="Znf_SWIM"/>
</dbReference>
<dbReference type="Pfam" id="PF10551">
    <property type="entry name" value="MULE"/>
    <property type="match status" value="1"/>
</dbReference>
<organism evidence="4 5">
    <name type="scientific">Phytophthora palmivora</name>
    <dbReference type="NCBI Taxonomy" id="4796"/>
    <lineage>
        <taxon>Eukaryota</taxon>
        <taxon>Sar</taxon>
        <taxon>Stramenopiles</taxon>
        <taxon>Oomycota</taxon>
        <taxon>Peronosporomycetes</taxon>
        <taxon>Peronosporales</taxon>
        <taxon>Peronosporaceae</taxon>
        <taxon>Phytophthora</taxon>
    </lineage>
</organism>
<dbReference type="OrthoDB" id="7791436at2759"/>
<evidence type="ECO:0000313" key="5">
    <source>
        <dbReference type="Proteomes" id="UP000237271"/>
    </source>
</evidence>
<protein>
    <recommendedName>
        <fullName evidence="3">SWIM-type domain-containing protein</fullName>
    </recommendedName>
</protein>
<keyword evidence="1" id="KW-0479">Metal-binding</keyword>
<dbReference type="PANTHER" id="PTHR33977">
    <property type="entry name" value="ZINC ION BINDING PROTEIN"/>
    <property type="match status" value="1"/>
</dbReference>